<sequence length="103" mass="10779">MVGRGIHLFSFAILAFSASKNEFDNGSEQTRCSLGGTVPLTATGLKTGQWQLSTPYGYTCSEGSITVTGLDLSERFTSNDSGCAGPFAIRPLAERLTLLGGGL</sequence>
<organism evidence="1 2">
    <name type="scientific">Salipiger thiooxidans</name>
    <dbReference type="NCBI Taxonomy" id="282683"/>
    <lineage>
        <taxon>Bacteria</taxon>
        <taxon>Pseudomonadati</taxon>
        <taxon>Pseudomonadota</taxon>
        <taxon>Alphaproteobacteria</taxon>
        <taxon>Rhodobacterales</taxon>
        <taxon>Roseobacteraceae</taxon>
        <taxon>Salipiger</taxon>
    </lineage>
</organism>
<evidence type="ECO:0000313" key="1">
    <source>
        <dbReference type="EMBL" id="SDF33721.1"/>
    </source>
</evidence>
<dbReference type="RefSeq" id="WP_089962980.1">
    <property type="nucleotide sequence ID" value="NZ_FNAV01000017.1"/>
</dbReference>
<protein>
    <submittedName>
        <fullName evidence="1">Uncharacterized protein</fullName>
    </submittedName>
</protein>
<gene>
    <name evidence="1" type="ORF">SAMN04488105_117111</name>
</gene>
<keyword evidence="2" id="KW-1185">Reference proteome</keyword>
<evidence type="ECO:0000313" key="2">
    <source>
        <dbReference type="Proteomes" id="UP000198994"/>
    </source>
</evidence>
<reference evidence="2" key="1">
    <citation type="submission" date="2016-10" db="EMBL/GenBank/DDBJ databases">
        <authorList>
            <person name="Varghese N."/>
            <person name="Submissions S."/>
        </authorList>
    </citation>
    <scope>NUCLEOTIDE SEQUENCE [LARGE SCALE GENOMIC DNA]</scope>
    <source>
        <strain evidence="2">DSM 10146</strain>
    </source>
</reference>
<dbReference type="AlphaFoldDB" id="A0A1G7K9M2"/>
<name>A0A1G7K9M2_9RHOB</name>
<dbReference type="OrthoDB" id="7594018at2"/>
<proteinExistence type="predicted"/>
<dbReference type="Proteomes" id="UP000198994">
    <property type="component" value="Unassembled WGS sequence"/>
</dbReference>
<accession>A0A1G7K9M2</accession>
<dbReference type="EMBL" id="FNAV01000017">
    <property type="protein sequence ID" value="SDF33721.1"/>
    <property type="molecule type" value="Genomic_DNA"/>
</dbReference>